<protein>
    <recommendedName>
        <fullName evidence="3">PasA protein</fullName>
    </recommendedName>
</protein>
<comment type="caution">
    <text evidence="1">The sequence shown here is derived from an EMBL/GenBank/DDBJ whole genome shotgun (WGS) entry which is preliminary data.</text>
</comment>
<dbReference type="EMBL" id="JARWAO010000006">
    <property type="protein sequence ID" value="MDR5896739.1"/>
    <property type="molecule type" value="Genomic_DNA"/>
</dbReference>
<dbReference type="Proteomes" id="UP001269375">
    <property type="component" value="Unassembled WGS sequence"/>
</dbReference>
<name>A0ABU1GXM1_9GAMM</name>
<evidence type="ECO:0000313" key="1">
    <source>
        <dbReference type="EMBL" id="MDR5896739.1"/>
    </source>
</evidence>
<organism evidence="1 2">
    <name type="scientific">Larsenimonas suaedae</name>
    <dbReference type="NCBI Taxonomy" id="1851019"/>
    <lineage>
        <taxon>Bacteria</taxon>
        <taxon>Pseudomonadati</taxon>
        <taxon>Pseudomonadota</taxon>
        <taxon>Gammaproteobacteria</taxon>
        <taxon>Oceanospirillales</taxon>
        <taxon>Halomonadaceae</taxon>
        <taxon>Larsenimonas</taxon>
    </lineage>
</organism>
<proteinExistence type="predicted"/>
<sequence length="154" mass="17052">MSQRGETNQWLYHAGLLLAQTPQGQDDIEHRAQQVAFERAAALMLERGLVSLLRELDDTRAWDVAHWREQLAGEDIAQAELSQIKSLLTDGDSWLSRFMSCLDAIDGRPSGPVAVSSTASMIATSRRTQRDTLDEAADALKTLAGALRSTNEEW</sequence>
<evidence type="ECO:0000313" key="2">
    <source>
        <dbReference type="Proteomes" id="UP001269375"/>
    </source>
</evidence>
<dbReference type="InterPro" id="IPR046493">
    <property type="entry name" value="DUF6586"/>
</dbReference>
<keyword evidence="2" id="KW-1185">Reference proteome</keyword>
<gene>
    <name evidence="1" type="ORF">QC825_11700</name>
</gene>
<evidence type="ECO:0008006" key="3">
    <source>
        <dbReference type="Google" id="ProtNLM"/>
    </source>
</evidence>
<accession>A0ABU1GXM1</accession>
<dbReference type="RefSeq" id="WP_251590212.1">
    <property type="nucleotide sequence ID" value="NZ_JAMLJI010000001.1"/>
</dbReference>
<reference evidence="1 2" key="1">
    <citation type="submission" date="2023-04" db="EMBL/GenBank/DDBJ databases">
        <title>A long-awaited taxogenomic arrangement of the family Halomonadaceae.</title>
        <authorList>
            <person name="De La Haba R."/>
            <person name="Chuvochina M."/>
            <person name="Wittouck S."/>
            <person name="Arahal D.R."/>
            <person name="Sanchez-Porro C."/>
            <person name="Hugenholtz P."/>
            <person name="Ventosa A."/>
        </authorList>
    </citation>
    <scope>NUCLEOTIDE SEQUENCE [LARGE SCALE GENOMIC DNA]</scope>
    <source>
        <strain evidence="1 2">DSM 22428</strain>
    </source>
</reference>
<dbReference type="Pfam" id="PF20227">
    <property type="entry name" value="DUF6586"/>
    <property type="match status" value="1"/>
</dbReference>